<evidence type="ECO:0000256" key="3">
    <source>
        <dbReference type="HAMAP-Rule" id="MF_00545"/>
    </source>
</evidence>
<dbReference type="HOGENOM" id="CLU_107248_3_2_2"/>
<dbReference type="GO" id="GO:0006412">
    <property type="term" value="P:translation"/>
    <property type="evidence" value="ECO:0007669"/>
    <property type="project" value="UniProtKB-UniRule"/>
</dbReference>
<sequence>MSKKINIDNDVYLEVLDEKENKLLERLEVYGIVHHELKSTPSRITLRKILSQAYSKDISQIFVKSIKTSYGQGISNVHIHIYNTPEFAKKYELKYIVDRNGGYTLEG</sequence>
<dbReference type="GO" id="GO:0003735">
    <property type="term" value="F:structural constituent of ribosome"/>
    <property type="evidence" value="ECO:0007669"/>
    <property type="project" value="InterPro"/>
</dbReference>
<evidence type="ECO:0000256" key="1">
    <source>
        <dbReference type="ARBA" id="ARBA00022980"/>
    </source>
</evidence>
<dbReference type="KEGG" id="clg:Calag_0221"/>
<gene>
    <name evidence="3" type="primary">rps24e</name>
    <name evidence="4" type="ordered locus">Calag_0221</name>
</gene>
<dbReference type="InterPro" id="IPR012678">
    <property type="entry name" value="Ribosomal_uL23/eL15/eS24_sf"/>
</dbReference>
<dbReference type="GO" id="GO:1990904">
    <property type="term" value="C:ribonucleoprotein complex"/>
    <property type="evidence" value="ECO:0007669"/>
    <property type="project" value="UniProtKB-KW"/>
</dbReference>
<dbReference type="OrthoDB" id="27533at2157"/>
<dbReference type="RefSeq" id="WP_015231901.1">
    <property type="nucleotide sequence ID" value="NC_019791.1"/>
</dbReference>
<dbReference type="GeneID" id="14211481"/>
<dbReference type="Proteomes" id="UP000010469">
    <property type="component" value="Chromosome"/>
</dbReference>
<dbReference type="EMBL" id="CP003378">
    <property type="protein sequence ID" value="AFZ70003.1"/>
    <property type="molecule type" value="Genomic_DNA"/>
</dbReference>
<dbReference type="AlphaFoldDB" id="L0A807"/>
<evidence type="ECO:0000313" key="5">
    <source>
        <dbReference type="Proteomes" id="UP000010469"/>
    </source>
</evidence>
<dbReference type="GO" id="GO:0005840">
    <property type="term" value="C:ribosome"/>
    <property type="evidence" value="ECO:0007669"/>
    <property type="project" value="UniProtKB-KW"/>
</dbReference>
<organism evidence="4 5">
    <name type="scientific">Caldisphaera lagunensis (strain DSM 15908 / JCM 11604 / ANMR 0165 / IC-154)</name>
    <dbReference type="NCBI Taxonomy" id="1056495"/>
    <lineage>
        <taxon>Archaea</taxon>
        <taxon>Thermoproteota</taxon>
        <taxon>Thermoprotei</taxon>
        <taxon>Acidilobales</taxon>
        <taxon>Caldisphaeraceae</taxon>
        <taxon>Caldisphaera</taxon>
    </lineage>
</organism>
<name>L0A807_CALLD</name>
<dbReference type="InterPro" id="IPR012677">
    <property type="entry name" value="Nucleotide-bd_a/b_plait_sf"/>
</dbReference>
<proteinExistence type="inferred from homology"/>
<evidence type="ECO:0000313" key="4">
    <source>
        <dbReference type="EMBL" id="AFZ70003.1"/>
    </source>
</evidence>
<protein>
    <recommendedName>
        <fullName evidence="3">Small ribosomal subunit protein eS24</fullName>
    </recommendedName>
</protein>
<dbReference type="SUPFAM" id="SSF54189">
    <property type="entry name" value="Ribosomal proteins S24e, L23 and L15e"/>
    <property type="match status" value="1"/>
</dbReference>
<dbReference type="InterPro" id="IPR001976">
    <property type="entry name" value="Ribosomal_eS24"/>
</dbReference>
<reference evidence="5" key="1">
    <citation type="submission" date="2012-03" db="EMBL/GenBank/DDBJ databases">
        <title>Complete genome of Caldisphaera lagunensis DSM 15908.</title>
        <authorList>
            <person name="Lucas S."/>
            <person name="Copeland A."/>
            <person name="Lapidus A."/>
            <person name="Glavina del Rio T."/>
            <person name="Dalin E."/>
            <person name="Tice H."/>
            <person name="Bruce D."/>
            <person name="Goodwin L."/>
            <person name="Pitluck S."/>
            <person name="Peters L."/>
            <person name="Mikhailova N."/>
            <person name="Teshima H."/>
            <person name="Kyrpides N."/>
            <person name="Mavromatis K."/>
            <person name="Ivanova N."/>
            <person name="Brettin T."/>
            <person name="Detter J.C."/>
            <person name="Han C."/>
            <person name="Larimer F."/>
            <person name="Land M."/>
            <person name="Hauser L."/>
            <person name="Markowitz V."/>
            <person name="Cheng J.-F."/>
            <person name="Hugenholtz P."/>
            <person name="Woyke T."/>
            <person name="Wu D."/>
            <person name="Spring S."/>
            <person name="Schroeder M."/>
            <person name="Brambilla E."/>
            <person name="Klenk H.-P."/>
            <person name="Eisen J.A."/>
        </authorList>
    </citation>
    <scope>NUCLEOTIDE SEQUENCE [LARGE SCALE GENOMIC DNA]</scope>
    <source>
        <strain evidence="5">DSM 15908 / JCM 11604 / IC-154</strain>
    </source>
</reference>
<dbReference type="Pfam" id="PF01282">
    <property type="entry name" value="Ribosomal_S24e"/>
    <property type="match status" value="1"/>
</dbReference>
<keyword evidence="2 3" id="KW-0687">Ribonucleoprotein</keyword>
<dbReference type="Gene3D" id="3.30.70.330">
    <property type="match status" value="1"/>
</dbReference>
<dbReference type="eggNOG" id="arCOG04182">
    <property type="taxonomic scope" value="Archaea"/>
</dbReference>
<keyword evidence="1 3" id="KW-0689">Ribosomal protein</keyword>
<dbReference type="FunCoup" id="L0A807">
    <property type="interactions" value="62"/>
</dbReference>
<dbReference type="InParanoid" id="L0A807"/>
<dbReference type="HAMAP" id="MF_00545">
    <property type="entry name" value="Ribosomal_eS24"/>
    <property type="match status" value="1"/>
</dbReference>
<dbReference type="PANTHER" id="PTHR10496">
    <property type="entry name" value="40S RIBOSOMAL PROTEIN S24"/>
    <property type="match status" value="1"/>
</dbReference>
<dbReference type="STRING" id="1056495.Calag_0221"/>
<keyword evidence="5" id="KW-1185">Reference proteome</keyword>
<accession>L0A807</accession>
<evidence type="ECO:0000256" key="2">
    <source>
        <dbReference type="ARBA" id="ARBA00023274"/>
    </source>
</evidence>
<comment type="similarity">
    <text evidence="3">Belongs to the eukaryotic ribosomal protein eS24 family.</text>
</comment>